<comment type="caution">
    <text evidence="3">The sequence shown here is derived from an EMBL/GenBank/DDBJ whole genome shotgun (WGS) entry which is preliminary data.</text>
</comment>
<proteinExistence type="predicted"/>
<reference evidence="3 4" key="1">
    <citation type="journal article" date="2018" name="Sci. Rep.">
        <title>Genomic signatures of local adaptation to the degree of environmental predictability in rotifers.</title>
        <authorList>
            <person name="Franch-Gras L."/>
            <person name="Hahn C."/>
            <person name="Garcia-Roger E.M."/>
            <person name="Carmona M.J."/>
            <person name="Serra M."/>
            <person name="Gomez A."/>
        </authorList>
    </citation>
    <scope>NUCLEOTIDE SEQUENCE [LARGE SCALE GENOMIC DNA]</scope>
    <source>
        <strain evidence="3">HYR1</strain>
    </source>
</reference>
<dbReference type="Pfam" id="PF00258">
    <property type="entry name" value="Flavodoxin_1"/>
    <property type="match status" value="1"/>
</dbReference>
<dbReference type="PANTHER" id="PTHR19384:SF84">
    <property type="entry name" value="METHIONINE SYNTHASE REDUCTASE"/>
    <property type="match status" value="1"/>
</dbReference>
<dbReference type="GO" id="GO:0050660">
    <property type="term" value="F:flavin adenine dinucleotide binding"/>
    <property type="evidence" value="ECO:0007669"/>
    <property type="project" value="TreeGrafter"/>
</dbReference>
<dbReference type="SUPFAM" id="SSF52218">
    <property type="entry name" value="Flavoproteins"/>
    <property type="match status" value="1"/>
</dbReference>
<feature type="non-terminal residue" evidence="3">
    <location>
        <position position="209"/>
    </location>
</feature>
<dbReference type="PRINTS" id="PR00369">
    <property type="entry name" value="FLAVODOXIN"/>
</dbReference>
<dbReference type="GO" id="GO:0010181">
    <property type="term" value="F:FMN binding"/>
    <property type="evidence" value="ECO:0007669"/>
    <property type="project" value="InterPro"/>
</dbReference>
<gene>
    <name evidence="3" type="ORF">BpHYR1_018406</name>
</gene>
<sequence length="209" mass="23376">MVGTSKKIAIIYATQTGQAKTIAETINDEAITNGFEPVLYDISQFSRKRLLNEITDPAVFVCSTTGDGEVPESALRCYNSLKRLEAESNQDFFKNFNYALLGLGDTNYTQFCNGAKLFNQKFQQLGAHCFYGPSWADDGTGLDVEVEPFIEGLWDALDKFFRNAKKHTNQTVQINTDQLSNELNKLSIVNPDLSGQLSVPEYVENHLKI</sequence>
<dbReference type="OrthoDB" id="1856718at2759"/>
<dbReference type="Proteomes" id="UP000276133">
    <property type="component" value="Unassembled WGS sequence"/>
</dbReference>
<dbReference type="GO" id="GO:0005829">
    <property type="term" value="C:cytosol"/>
    <property type="evidence" value="ECO:0007669"/>
    <property type="project" value="TreeGrafter"/>
</dbReference>
<evidence type="ECO:0000259" key="2">
    <source>
        <dbReference type="PROSITE" id="PS50902"/>
    </source>
</evidence>
<dbReference type="AlphaFoldDB" id="A0A3M7P1P5"/>
<keyword evidence="1" id="KW-0285">Flavoprotein</keyword>
<dbReference type="InterPro" id="IPR001094">
    <property type="entry name" value="Flavdoxin-like"/>
</dbReference>
<dbReference type="Gene3D" id="3.40.50.360">
    <property type="match status" value="1"/>
</dbReference>
<accession>A0A3M7P1P5</accession>
<dbReference type="GO" id="GO:0030586">
    <property type="term" value="F:[methionine synthase] reductase (NADPH) activity"/>
    <property type="evidence" value="ECO:0007669"/>
    <property type="project" value="TreeGrafter"/>
</dbReference>
<evidence type="ECO:0000256" key="1">
    <source>
        <dbReference type="ARBA" id="ARBA00022630"/>
    </source>
</evidence>
<dbReference type="GO" id="GO:0050667">
    <property type="term" value="P:homocysteine metabolic process"/>
    <property type="evidence" value="ECO:0007669"/>
    <property type="project" value="TreeGrafter"/>
</dbReference>
<evidence type="ECO:0000313" key="4">
    <source>
        <dbReference type="Proteomes" id="UP000276133"/>
    </source>
</evidence>
<dbReference type="PROSITE" id="PS50902">
    <property type="entry name" value="FLAVODOXIN_LIKE"/>
    <property type="match status" value="1"/>
</dbReference>
<dbReference type="InterPro" id="IPR008254">
    <property type="entry name" value="Flavodoxin/NO_synth"/>
</dbReference>
<name>A0A3M7P1P5_BRAPC</name>
<dbReference type="STRING" id="10195.A0A3M7P1P5"/>
<protein>
    <submittedName>
        <fullName evidence="3">Methionine synthase reductase</fullName>
    </submittedName>
</protein>
<evidence type="ECO:0000313" key="3">
    <source>
        <dbReference type="EMBL" id="RMZ92998.1"/>
    </source>
</evidence>
<dbReference type="PANTHER" id="PTHR19384">
    <property type="entry name" value="NITRIC OXIDE SYNTHASE-RELATED"/>
    <property type="match status" value="1"/>
</dbReference>
<organism evidence="3 4">
    <name type="scientific">Brachionus plicatilis</name>
    <name type="common">Marine rotifer</name>
    <name type="synonym">Brachionus muelleri</name>
    <dbReference type="NCBI Taxonomy" id="10195"/>
    <lineage>
        <taxon>Eukaryota</taxon>
        <taxon>Metazoa</taxon>
        <taxon>Spiralia</taxon>
        <taxon>Gnathifera</taxon>
        <taxon>Rotifera</taxon>
        <taxon>Eurotatoria</taxon>
        <taxon>Monogononta</taxon>
        <taxon>Pseudotrocha</taxon>
        <taxon>Ploima</taxon>
        <taxon>Brachionidae</taxon>
        <taxon>Brachionus</taxon>
    </lineage>
</organism>
<dbReference type="EMBL" id="REGN01014143">
    <property type="protein sequence ID" value="RMZ92998.1"/>
    <property type="molecule type" value="Genomic_DNA"/>
</dbReference>
<dbReference type="InterPro" id="IPR029039">
    <property type="entry name" value="Flavoprotein-like_sf"/>
</dbReference>
<dbReference type="FunFam" id="3.40.50.360:FF:000059">
    <property type="entry name" value="5-methyltetrahydrofolate-homocysteine methyltransferase reductase"/>
    <property type="match status" value="1"/>
</dbReference>
<feature type="domain" description="Flavodoxin-like" evidence="2">
    <location>
        <begin position="8"/>
        <end position="154"/>
    </location>
</feature>
<dbReference type="GO" id="GO:0009086">
    <property type="term" value="P:methionine biosynthetic process"/>
    <property type="evidence" value="ECO:0007669"/>
    <property type="project" value="TreeGrafter"/>
</dbReference>
<keyword evidence="4" id="KW-1185">Reference proteome</keyword>